<proteinExistence type="predicted"/>
<dbReference type="AlphaFoldDB" id="A0A6G6WBC3"/>
<dbReference type="Proteomes" id="UP000502996">
    <property type="component" value="Chromosome"/>
</dbReference>
<dbReference type="InterPro" id="IPR032856">
    <property type="entry name" value="GDE_N_bis"/>
</dbReference>
<feature type="domain" description="Mannosylglycerate hydrolase MGH1-like glycoside hydrolase" evidence="2">
    <location>
        <begin position="385"/>
        <end position="608"/>
    </location>
</feature>
<dbReference type="SUPFAM" id="SSF48208">
    <property type="entry name" value="Six-hairpin glycosidases"/>
    <property type="match status" value="1"/>
</dbReference>
<sequence length="721" mass="78852">MSVWTPEVEPTHVAAGSVTLVEGSCFCLSTSGGDLLGTEPNGVFFRDTRILSRWDLQVDGSAPEPLAALTPEPYRGTFLGRVPRRGGRTDTHLLVQRDRWVGSGLREDVVIRNLAGEPVTCTVTVVVDADFADLFEVKERRVQAKGERSVQKRGDRLLVDRRWRDERRGVVVLAPGAALATISCAGDSLGHAVGRVGYDVVVPARGEWRTSLQAHPVVDGEELEPSFPLGRPLRAALPARRRERWQASTPIATTGHDGLQRVLRRSQQDLGALRIFGPGDDSLAAVAAGAPWFMALFGRDSLLTAYMALPVDRSLALGTLRTLARHQGRVADALTEEEPGRILHEVRLGVESGLALGGGSVYYGSVDATPLFVVLLGELARWGADPREVAELVPHADRALEWVLRSGDRDGDGFVEYQRTSERGLANQGWKDSWDGITFADGQPAQAPLALCEVQGYVYDAYRTRARLARAVQAEDVAREWDSRADALRAAFNERFWLGDRGWFALGLDRDKRAVDACASNMGHCLWSGIVDEDKAPLVAERLLSPEMFSGWGIRTLSSDMGAYDPVSYHNGSVWPHDNALIVAGLLRYGFVAQAQRVAEALLEAAQRFGGRLPELFCGFDRDEYDEPVAYPTSCSPQAWAAAAPIHLIRTLLRFDPELPDHELWVDPVLPPAFTPLRVEGVALGEARIDLSIDGDSVVVEGTPPEVTVHHNWSRGQTRGG</sequence>
<keyword evidence="4" id="KW-1185">Reference proteome</keyword>
<dbReference type="Gene3D" id="1.50.10.10">
    <property type="match status" value="1"/>
</dbReference>
<evidence type="ECO:0000259" key="2">
    <source>
        <dbReference type="Pfam" id="PF22422"/>
    </source>
</evidence>
<reference evidence="3 4" key="1">
    <citation type="submission" date="2020-02" db="EMBL/GenBank/DDBJ databases">
        <title>Full genome sequence of Nocardioides sp. R-3366.</title>
        <authorList>
            <person name="Im W.-T."/>
        </authorList>
    </citation>
    <scope>NUCLEOTIDE SEQUENCE [LARGE SCALE GENOMIC DNA]</scope>
    <source>
        <strain evidence="3 4">R-3366</strain>
    </source>
</reference>
<feature type="domain" description="Putative glycogen debranching enzyme N-terminal" evidence="1">
    <location>
        <begin position="20"/>
        <end position="212"/>
    </location>
</feature>
<protein>
    <submittedName>
        <fullName evidence="3">Amylo-alpha-1,6-glucosidase</fullName>
    </submittedName>
</protein>
<evidence type="ECO:0000313" key="4">
    <source>
        <dbReference type="Proteomes" id="UP000502996"/>
    </source>
</evidence>
<dbReference type="InterPro" id="IPR054491">
    <property type="entry name" value="MGH1-like_GH"/>
</dbReference>
<dbReference type="GO" id="GO:0005975">
    <property type="term" value="P:carbohydrate metabolic process"/>
    <property type="evidence" value="ECO:0007669"/>
    <property type="project" value="InterPro"/>
</dbReference>
<accession>A0A6G6WBC3</accession>
<dbReference type="InterPro" id="IPR012341">
    <property type="entry name" value="6hp_glycosidase-like_sf"/>
</dbReference>
<dbReference type="Pfam" id="PF14742">
    <property type="entry name" value="GDE_N_bis"/>
    <property type="match status" value="1"/>
</dbReference>
<dbReference type="KEGG" id="nano:G5V58_06140"/>
<gene>
    <name evidence="3" type="ORF">G5V58_06140</name>
</gene>
<organism evidence="3 4">
    <name type="scientific">Nocardioides anomalus</name>
    <dbReference type="NCBI Taxonomy" id="2712223"/>
    <lineage>
        <taxon>Bacteria</taxon>
        <taxon>Bacillati</taxon>
        <taxon>Actinomycetota</taxon>
        <taxon>Actinomycetes</taxon>
        <taxon>Propionibacteriales</taxon>
        <taxon>Nocardioidaceae</taxon>
        <taxon>Nocardioides</taxon>
    </lineage>
</organism>
<dbReference type="Pfam" id="PF22422">
    <property type="entry name" value="MGH1-like_GH"/>
    <property type="match status" value="1"/>
</dbReference>
<evidence type="ECO:0000259" key="1">
    <source>
        <dbReference type="Pfam" id="PF14742"/>
    </source>
</evidence>
<dbReference type="EMBL" id="CP049257">
    <property type="protein sequence ID" value="QIG42405.1"/>
    <property type="molecule type" value="Genomic_DNA"/>
</dbReference>
<name>A0A6G6WBC3_9ACTN</name>
<evidence type="ECO:0000313" key="3">
    <source>
        <dbReference type="EMBL" id="QIG42405.1"/>
    </source>
</evidence>
<dbReference type="RefSeq" id="WP_165229863.1">
    <property type="nucleotide sequence ID" value="NZ_CP049257.1"/>
</dbReference>
<dbReference type="InterPro" id="IPR008928">
    <property type="entry name" value="6-hairpin_glycosidase_sf"/>
</dbReference>